<evidence type="ECO:0000259" key="2">
    <source>
        <dbReference type="Pfam" id="PF19789"/>
    </source>
</evidence>
<feature type="domain" description="DUF6273" evidence="2">
    <location>
        <begin position="572"/>
        <end position="733"/>
    </location>
</feature>
<feature type="region of interest" description="Disordered" evidence="1">
    <location>
        <begin position="275"/>
        <end position="303"/>
    </location>
</feature>
<reference evidence="3" key="1">
    <citation type="submission" date="2020-06" db="EMBL/GenBank/DDBJ databases">
        <title>Characterization of fructooligosaccharide metabolism and fructooligosaccharide-degrading enzymes in human commensal butyrate producers.</title>
        <authorList>
            <person name="Tanno H."/>
            <person name="Fujii T."/>
            <person name="Hirano K."/>
            <person name="Maeno S."/>
            <person name="Tonozuka T."/>
            <person name="Sakamoto M."/>
            <person name="Ohkuma M."/>
            <person name="Tochio T."/>
            <person name="Endo A."/>
        </authorList>
    </citation>
    <scope>NUCLEOTIDE SEQUENCE</scope>
    <source>
        <strain evidence="3">JCM 17466</strain>
    </source>
</reference>
<evidence type="ECO:0000313" key="4">
    <source>
        <dbReference type="Proteomes" id="UP000613208"/>
    </source>
</evidence>
<evidence type="ECO:0000256" key="1">
    <source>
        <dbReference type="SAM" id="MobiDB-lite"/>
    </source>
</evidence>
<dbReference type="InterPro" id="IPR046240">
    <property type="entry name" value="DUF6273"/>
</dbReference>
<organism evidence="3 4">
    <name type="scientific">Anaerostipes butyraticus</name>
    <dbReference type="NCBI Taxonomy" id="645466"/>
    <lineage>
        <taxon>Bacteria</taxon>
        <taxon>Bacillati</taxon>
        <taxon>Bacillota</taxon>
        <taxon>Clostridia</taxon>
        <taxon>Lachnospirales</taxon>
        <taxon>Lachnospiraceae</taxon>
        <taxon>Anaerostipes</taxon>
    </lineage>
</organism>
<protein>
    <recommendedName>
        <fullName evidence="2">DUF6273 domain-containing protein</fullName>
    </recommendedName>
</protein>
<name>A0A916VE29_9FIRM</name>
<feature type="compositionally biased region" description="Polar residues" evidence="1">
    <location>
        <begin position="567"/>
        <end position="576"/>
    </location>
</feature>
<dbReference type="Gene3D" id="2.60.40.10">
    <property type="entry name" value="Immunoglobulins"/>
    <property type="match status" value="1"/>
</dbReference>
<comment type="caution">
    <text evidence="3">The sequence shown here is derived from an EMBL/GenBank/DDBJ whole genome shotgun (WGS) entry which is preliminary data.</text>
</comment>
<dbReference type="InterPro" id="IPR013783">
    <property type="entry name" value="Ig-like_fold"/>
</dbReference>
<feature type="region of interest" description="Disordered" evidence="1">
    <location>
        <begin position="557"/>
        <end position="576"/>
    </location>
</feature>
<gene>
    <name evidence="3" type="ORF">ANBU17_28020</name>
</gene>
<dbReference type="RefSeq" id="WP_201312160.1">
    <property type="nucleotide sequence ID" value="NZ_BLYI01000065.1"/>
</dbReference>
<evidence type="ECO:0000313" key="3">
    <source>
        <dbReference type="EMBL" id="GFO86455.1"/>
    </source>
</evidence>
<accession>A0A916VE29</accession>
<dbReference type="Pfam" id="PF19789">
    <property type="entry name" value="DUF6273"/>
    <property type="match status" value="1"/>
</dbReference>
<dbReference type="EMBL" id="BLYI01000065">
    <property type="protein sequence ID" value="GFO86455.1"/>
    <property type="molecule type" value="Genomic_DNA"/>
</dbReference>
<dbReference type="Gene3D" id="2.60.120.220">
    <property type="entry name" value="Satellite virus coat domain"/>
    <property type="match status" value="1"/>
</dbReference>
<dbReference type="Proteomes" id="UP000613208">
    <property type="component" value="Unassembled WGS sequence"/>
</dbReference>
<dbReference type="AlphaFoldDB" id="A0A916VE29"/>
<sequence>MDLDEALAQADVYAEETEVCKIDNDLRTITVPSGLQTVGVESDEDVRRLNFQMPKQYGEVDLSEFNIRINFMNANNSGDVYAVTDKAISGDNITFSWLVGRNALAYRGSIRFIVCLKKTDAEGVVQQEFNTTVATLSVLEGLETTEQVIQENPDIIEQILARLDELEENGGGGGTPGKDGVGISNIAKTGTAGLVDTYTITLTNNATYTFTVTNGKDGDDGDPGQDGITPTIGENGNWYLGETDTGNPSRGNNGITPNIQIGTVQTLEPGQQATASMTGTTENPLLNLGIPKGGKGDPGEGSEAEPYELPIMSDTQLGGGKAVEKTDEDVPVAVDPSTGQLFVPTYPENTGGDVVNVDAELKEYMNVAKPAIASAIINKGGNVEPDDSLNDYATRILAIPNDVYPAETLPVQTNLSASGLQDSVGIKLNWSDVNASGYLILRKENAMPATSADGDIVYNGTYAADGYTDTGVQKGKVYYYRIFPRNSKNQYQSLEDGAVAMVDYKDRTGQTLLGDLPLGSKIKFGQYLGADYFWEIVDTQDKASGFVTVAADQNLGSRQFDAPEPNSPISSRRTQGNNRWAYSAARQLLNSDQDTGAWWTVQYEYDAEPSYAAQIPGFLKDFTAYEKGIVVTKTNKCILPNDDGGGTEIVEDKFWFPSYYAMGLGVIQPLEDNHIYEKFVDNASRSYQSHYWLRSINGAESPSYVRYVNSSGTASNSTASISGFAMRPFCQLPTSAYMTWSDSDEAYVFADDSQRNPSAT</sequence>
<proteinExistence type="predicted"/>
<keyword evidence="4" id="KW-1185">Reference proteome</keyword>
<feature type="compositionally biased region" description="Polar residues" evidence="1">
    <location>
        <begin position="275"/>
        <end position="284"/>
    </location>
</feature>